<name>A0ABN7NF72_TIMPD</name>
<accession>A0ABN7NF72</accession>
<organism evidence="1 2">
    <name type="scientific">Timema podura</name>
    <name type="common">Walking stick</name>
    <dbReference type="NCBI Taxonomy" id="61482"/>
    <lineage>
        <taxon>Eukaryota</taxon>
        <taxon>Metazoa</taxon>
        <taxon>Ecdysozoa</taxon>
        <taxon>Arthropoda</taxon>
        <taxon>Hexapoda</taxon>
        <taxon>Insecta</taxon>
        <taxon>Pterygota</taxon>
        <taxon>Neoptera</taxon>
        <taxon>Polyneoptera</taxon>
        <taxon>Phasmatodea</taxon>
        <taxon>Timematodea</taxon>
        <taxon>Timematoidea</taxon>
        <taxon>Timematidae</taxon>
        <taxon>Timema</taxon>
    </lineage>
</organism>
<sequence>MALHTYQHVGTTGRQVVVSVALLAQPTNLAAVSYHYSRQEMSIKGLNDQISWLQIQRLQSQSPALPKVICEAVGQEAVTLSLVRTNEELLE</sequence>
<comment type="caution">
    <text evidence="1">The sequence shown here is derived from an EMBL/GenBank/DDBJ whole genome shotgun (WGS) entry which is preliminary data.</text>
</comment>
<gene>
    <name evidence="1" type="ORF">TPAB3V08_LOCUS1545</name>
</gene>
<dbReference type="EMBL" id="CAJPIN010001413">
    <property type="protein sequence ID" value="CAG2054524.1"/>
    <property type="molecule type" value="Genomic_DNA"/>
</dbReference>
<evidence type="ECO:0000313" key="1">
    <source>
        <dbReference type="EMBL" id="CAG2054524.1"/>
    </source>
</evidence>
<evidence type="ECO:0000313" key="2">
    <source>
        <dbReference type="Proteomes" id="UP001153148"/>
    </source>
</evidence>
<protein>
    <submittedName>
        <fullName evidence="1">Uncharacterized protein</fullName>
    </submittedName>
</protein>
<dbReference type="Proteomes" id="UP001153148">
    <property type="component" value="Unassembled WGS sequence"/>
</dbReference>
<proteinExistence type="predicted"/>
<reference evidence="1" key="1">
    <citation type="submission" date="2021-03" db="EMBL/GenBank/DDBJ databases">
        <authorList>
            <person name="Tran Van P."/>
        </authorList>
    </citation>
    <scope>NUCLEOTIDE SEQUENCE</scope>
</reference>
<keyword evidence="2" id="KW-1185">Reference proteome</keyword>